<dbReference type="RefSeq" id="WP_143486171.1">
    <property type="nucleotide sequence ID" value="NZ_VJOY01000001.1"/>
</dbReference>
<keyword evidence="3" id="KW-1185">Reference proteome</keyword>
<dbReference type="InterPro" id="IPR052342">
    <property type="entry name" value="MCH/BMMD"/>
</dbReference>
<organism evidence="2 3">
    <name type="scientific">Pseudomonas mangiferae</name>
    <dbReference type="NCBI Taxonomy" id="2593654"/>
    <lineage>
        <taxon>Bacteria</taxon>
        <taxon>Pseudomonadati</taxon>
        <taxon>Pseudomonadota</taxon>
        <taxon>Gammaproteobacteria</taxon>
        <taxon>Pseudomonadales</taxon>
        <taxon>Pseudomonadaceae</taxon>
        <taxon>Pseudomonas</taxon>
    </lineage>
</organism>
<dbReference type="InterPro" id="IPR029069">
    <property type="entry name" value="HotDog_dom_sf"/>
</dbReference>
<sequence>MTIYFEDLTDDAIESMRVTVTEAHIVTFAGLTGDFNPLHMDEVAASDGPFGRRIAHGMLSYSLSTGMRSAIDDWAILAFMGTQRSFLAPVFIGDTLHYRARLQSGRRSASRPDRAIVVVELNLLNQQGQVVQAGEDTFAVACRPEDLS</sequence>
<protein>
    <recommendedName>
        <fullName evidence="1">MaoC-like domain-containing protein</fullName>
    </recommendedName>
</protein>
<evidence type="ECO:0000259" key="1">
    <source>
        <dbReference type="Pfam" id="PF01575"/>
    </source>
</evidence>
<dbReference type="Pfam" id="PF01575">
    <property type="entry name" value="MaoC_dehydratas"/>
    <property type="match status" value="1"/>
</dbReference>
<gene>
    <name evidence="2" type="ORF">FM069_00515</name>
</gene>
<comment type="caution">
    <text evidence="2">The sequence shown here is derived from an EMBL/GenBank/DDBJ whole genome shotgun (WGS) entry which is preliminary data.</text>
</comment>
<dbReference type="AlphaFoldDB" id="A0A553H457"/>
<reference evidence="2 3" key="1">
    <citation type="submission" date="2019-07" db="EMBL/GenBank/DDBJ databases">
        <title>Pseudomonas mangiferae sp. nov., isolated from bark of mango tree in Thailand.</title>
        <authorList>
            <person name="Srisuk N."/>
            <person name="Anurat P."/>
        </authorList>
    </citation>
    <scope>NUCLEOTIDE SEQUENCE [LARGE SCALE GENOMIC DNA]</scope>
    <source>
        <strain evidence="2 3">DMKU_BBB3-04</strain>
    </source>
</reference>
<proteinExistence type="predicted"/>
<evidence type="ECO:0000313" key="2">
    <source>
        <dbReference type="EMBL" id="TRX76540.1"/>
    </source>
</evidence>
<dbReference type="Gene3D" id="3.10.129.10">
    <property type="entry name" value="Hotdog Thioesterase"/>
    <property type="match status" value="1"/>
</dbReference>
<dbReference type="InterPro" id="IPR002539">
    <property type="entry name" value="MaoC-like_dom"/>
</dbReference>
<accession>A0A553H457</accession>
<evidence type="ECO:0000313" key="3">
    <source>
        <dbReference type="Proteomes" id="UP000315235"/>
    </source>
</evidence>
<name>A0A553H457_9PSED</name>
<dbReference type="Proteomes" id="UP000315235">
    <property type="component" value="Unassembled WGS sequence"/>
</dbReference>
<feature type="domain" description="MaoC-like" evidence="1">
    <location>
        <begin position="16"/>
        <end position="108"/>
    </location>
</feature>
<dbReference type="PANTHER" id="PTHR43664">
    <property type="entry name" value="MONOAMINE OXIDASE-RELATED"/>
    <property type="match status" value="1"/>
</dbReference>
<dbReference type="SUPFAM" id="SSF54637">
    <property type="entry name" value="Thioesterase/thiol ester dehydrase-isomerase"/>
    <property type="match status" value="1"/>
</dbReference>
<dbReference type="EMBL" id="VJOY01000001">
    <property type="protein sequence ID" value="TRX76540.1"/>
    <property type="molecule type" value="Genomic_DNA"/>
</dbReference>
<dbReference type="PANTHER" id="PTHR43664:SF1">
    <property type="entry name" value="BETA-METHYLMALYL-COA DEHYDRATASE"/>
    <property type="match status" value="1"/>
</dbReference>
<dbReference type="OrthoDB" id="9759612at2"/>